<dbReference type="RefSeq" id="WP_142055919.1">
    <property type="nucleotide sequence ID" value="NZ_VFPA01000002.1"/>
</dbReference>
<keyword evidence="7" id="KW-0813">Transport</keyword>
<protein>
    <submittedName>
        <fullName evidence="7">Multiple sugar transport system substrate-binding protein</fullName>
    </submittedName>
</protein>
<keyword evidence="3" id="KW-0472">Membrane</keyword>
<feature type="chain" id="PRO_5021925328" evidence="6">
    <location>
        <begin position="34"/>
        <end position="476"/>
    </location>
</feature>
<dbReference type="InterPro" id="IPR006059">
    <property type="entry name" value="SBP"/>
</dbReference>
<dbReference type="InterPro" id="IPR050490">
    <property type="entry name" value="Bact_solute-bd_prot1"/>
</dbReference>
<comment type="caution">
    <text evidence="7">The sequence shown here is derived from an EMBL/GenBank/DDBJ whole genome shotgun (WGS) entry which is preliminary data.</text>
</comment>
<sequence length="476" mass="51069">MADQTRTLWSRRKFLGTSALGALALSACGNQPAAPPPVQIEVPQAILDEAAALRGSSLGFLSNKLYSVSANDAVNRALEAFAEATGTTVQNDLVNTDTGDLVAKTHAAVQAGDVRDMAFLPDTRFVAQFQNLGDLVDVSDVVAELTESLGEPASEATSSCVFDGKWFAIPYQFIGIGTFARRDWLQEKGIPLKDAYAYEEMRDLALEVSDPAQRRFGWGKTVNRSADANGFIEDTVNGYGGAITADDGRTVVFDSPETVEAVSFVSDIYTNPKYAPMLPPGVQSWTDTSNNENWLAGVTGFTTNQYSLYADAKLTGNPVHELTHPFVGGFGPAAGRPLNLGQCQALMIFKGAKNPDLAKVVAKYLVSGTPLLNVSKQAPGLSMPAWQKVWDSDPYYTQGDPAFPALRKIAHQPLPVQTSGGYNFPQAPSSGRQAVLQAYVLTDMVAEIIAGTPVAAAVTNTHQRIVQIFEQQGLRQ</sequence>
<dbReference type="InterPro" id="IPR006311">
    <property type="entry name" value="TAT_signal"/>
</dbReference>
<evidence type="ECO:0000256" key="3">
    <source>
        <dbReference type="ARBA" id="ARBA00023136"/>
    </source>
</evidence>
<dbReference type="PANTHER" id="PTHR43649">
    <property type="entry name" value="ARABINOSE-BINDING PROTEIN-RELATED"/>
    <property type="match status" value="1"/>
</dbReference>
<keyword evidence="8" id="KW-1185">Reference proteome</keyword>
<evidence type="ECO:0000256" key="6">
    <source>
        <dbReference type="SAM" id="SignalP"/>
    </source>
</evidence>
<dbReference type="PROSITE" id="PS51257">
    <property type="entry name" value="PROKAR_LIPOPROTEIN"/>
    <property type="match status" value="1"/>
</dbReference>
<gene>
    <name evidence="7" type="ORF">FB558_4199</name>
</gene>
<evidence type="ECO:0000313" key="8">
    <source>
        <dbReference type="Proteomes" id="UP000315677"/>
    </source>
</evidence>
<evidence type="ECO:0000256" key="5">
    <source>
        <dbReference type="ARBA" id="ARBA00023288"/>
    </source>
</evidence>
<dbReference type="PROSITE" id="PS51318">
    <property type="entry name" value="TAT"/>
    <property type="match status" value="1"/>
</dbReference>
<evidence type="ECO:0000256" key="4">
    <source>
        <dbReference type="ARBA" id="ARBA00023139"/>
    </source>
</evidence>
<feature type="signal peptide" evidence="6">
    <location>
        <begin position="1"/>
        <end position="33"/>
    </location>
</feature>
<proteinExistence type="predicted"/>
<dbReference type="EMBL" id="VFPA01000002">
    <property type="protein sequence ID" value="TQM11634.1"/>
    <property type="molecule type" value="Genomic_DNA"/>
</dbReference>
<reference evidence="7 8" key="1">
    <citation type="submission" date="2019-06" db="EMBL/GenBank/DDBJ databases">
        <title>Sequencing the genomes of 1000 actinobacteria strains.</title>
        <authorList>
            <person name="Klenk H.-P."/>
        </authorList>
    </citation>
    <scope>NUCLEOTIDE SEQUENCE [LARGE SCALE GENOMIC DNA]</scope>
    <source>
        <strain evidence="7 8">DSM 45301</strain>
    </source>
</reference>
<keyword evidence="7" id="KW-0762">Sugar transport</keyword>
<dbReference type="OrthoDB" id="9795569at2"/>
<evidence type="ECO:0000256" key="1">
    <source>
        <dbReference type="ARBA" id="ARBA00022475"/>
    </source>
</evidence>
<dbReference type="SUPFAM" id="SSF53850">
    <property type="entry name" value="Periplasmic binding protein-like II"/>
    <property type="match status" value="1"/>
</dbReference>
<dbReference type="Pfam" id="PF13416">
    <property type="entry name" value="SBP_bac_8"/>
    <property type="match status" value="1"/>
</dbReference>
<accession>A0A543DQN6</accession>
<dbReference type="Gene3D" id="3.40.190.10">
    <property type="entry name" value="Periplasmic binding protein-like II"/>
    <property type="match status" value="1"/>
</dbReference>
<evidence type="ECO:0000256" key="2">
    <source>
        <dbReference type="ARBA" id="ARBA00022729"/>
    </source>
</evidence>
<keyword evidence="4" id="KW-0564">Palmitate</keyword>
<keyword evidence="5" id="KW-0449">Lipoprotein</keyword>
<organism evidence="7 8">
    <name type="scientific">Pseudonocardia kunmingensis</name>
    <dbReference type="NCBI Taxonomy" id="630975"/>
    <lineage>
        <taxon>Bacteria</taxon>
        <taxon>Bacillati</taxon>
        <taxon>Actinomycetota</taxon>
        <taxon>Actinomycetes</taxon>
        <taxon>Pseudonocardiales</taxon>
        <taxon>Pseudonocardiaceae</taxon>
        <taxon>Pseudonocardia</taxon>
    </lineage>
</organism>
<dbReference type="Proteomes" id="UP000315677">
    <property type="component" value="Unassembled WGS sequence"/>
</dbReference>
<keyword evidence="2 6" id="KW-0732">Signal</keyword>
<dbReference type="AlphaFoldDB" id="A0A543DQN6"/>
<dbReference type="PANTHER" id="PTHR43649:SF33">
    <property type="entry name" value="POLYGALACTURONAN_RHAMNOGALACTURONAN-BINDING PROTEIN YTCQ"/>
    <property type="match status" value="1"/>
</dbReference>
<keyword evidence="1" id="KW-1003">Cell membrane</keyword>
<name>A0A543DQN6_9PSEU</name>
<evidence type="ECO:0000313" key="7">
    <source>
        <dbReference type="EMBL" id="TQM11634.1"/>
    </source>
</evidence>